<reference evidence="2" key="1">
    <citation type="submission" date="2018-11" db="EMBL/GenBank/DDBJ databases">
        <authorList>
            <person name="Alioto T."/>
            <person name="Alioto T."/>
        </authorList>
    </citation>
    <scope>NUCLEOTIDE SEQUENCE</scope>
</reference>
<dbReference type="PANTHER" id="PTHR35558">
    <property type="entry name" value="SGNH_HYDRO DOMAIN-CONTAINING PROTEIN"/>
    <property type="match status" value="1"/>
</dbReference>
<comment type="caution">
    <text evidence="2">The sequence shown here is derived from an EMBL/GenBank/DDBJ whole genome shotgun (WGS) entry which is preliminary data.</text>
</comment>
<sequence>MPPKRKPSERQAKRQKKDQTQEDAMTAAISAAVTAKVLENLKENGILPQPSQKRPHPVEMDVIEQEETTGEPTHHTQTASFSSENVSNFGTRNNQNIVQIPAQSLVAGFDQVHHATTTYKPIGRPLYTKINSKLQEKIKNKEFIDMSDILVDHHPAELDFHLAVQNNRVGLTSGKKKRYVNIESWTDAFSIFSSVIRKFNPNHPTLSEDLAIYMDLIRQIQKDGGDWYFYDVNFRQLMQNDDTHFLGVTSIKFYIQGPLIDLFPKQIIQTQ</sequence>
<feature type="compositionally biased region" description="Basic and acidic residues" evidence="1">
    <location>
        <begin position="1"/>
        <end position="20"/>
    </location>
</feature>
<keyword evidence="3" id="KW-1185">Reference proteome</keyword>
<accession>A0A8B6CXX6</accession>
<dbReference type="EMBL" id="UYJE01002458">
    <property type="protein sequence ID" value="VDI10948.1"/>
    <property type="molecule type" value="Genomic_DNA"/>
</dbReference>
<evidence type="ECO:0000313" key="2">
    <source>
        <dbReference type="EMBL" id="VDI10948.1"/>
    </source>
</evidence>
<name>A0A8B6CXX6_MYTGA</name>
<feature type="region of interest" description="Disordered" evidence="1">
    <location>
        <begin position="1"/>
        <end position="25"/>
    </location>
</feature>
<gene>
    <name evidence="2" type="ORF">MGAL_10B015240</name>
</gene>
<dbReference type="PANTHER" id="PTHR35558:SF1">
    <property type="entry name" value="ENDONUCLEASE_EXONUCLEASE_PHOSPHATASE DOMAIN-CONTAINING PROTEIN"/>
    <property type="match status" value="1"/>
</dbReference>
<dbReference type="AlphaFoldDB" id="A0A8B6CXX6"/>
<dbReference type="Proteomes" id="UP000596742">
    <property type="component" value="Unassembled WGS sequence"/>
</dbReference>
<feature type="compositionally biased region" description="Polar residues" evidence="1">
    <location>
        <begin position="75"/>
        <end position="86"/>
    </location>
</feature>
<dbReference type="OrthoDB" id="6128498at2759"/>
<evidence type="ECO:0000256" key="1">
    <source>
        <dbReference type="SAM" id="MobiDB-lite"/>
    </source>
</evidence>
<feature type="region of interest" description="Disordered" evidence="1">
    <location>
        <begin position="66"/>
        <end position="86"/>
    </location>
</feature>
<protein>
    <submittedName>
        <fullName evidence="2">Uncharacterized protein</fullName>
    </submittedName>
</protein>
<proteinExistence type="predicted"/>
<organism evidence="2 3">
    <name type="scientific">Mytilus galloprovincialis</name>
    <name type="common">Mediterranean mussel</name>
    <dbReference type="NCBI Taxonomy" id="29158"/>
    <lineage>
        <taxon>Eukaryota</taxon>
        <taxon>Metazoa</taxon>
        <taxon>Spiralia</taxon>
        <taxon>Lophotrochozoa</taxon>
        <taxon>Mollusca</taxon>
        <taxon>Bivalvia</taxon>
        <taxon>Autobranchia</taxon>
        <taxon>Pteriomorphia</taxon>
        <taxon>Mytilida</taxon>
        <taxon>Mytiloidea</taxon>
        <taxon>Mytilidae</taxon>
        <taxon>Mytilinae</taxon>
        <taxon>Mytilus</taxon>
    </lineage>
</organism>
<evidence type="ECO:0000313" key="3">
    <source>
        <dbReference type="Proteomes" id="UP000596742"/>
    </source>
</evidence>